<dbReference type="GO" id="GO:0005886">
    <property type="term" value="C:plasma membrane"/>
    <property type="evidence" value="ECO:0007669"/>
    <property type="project" value="UniProtKB-SubCell"/>
</dbReference>
<dbReference type="InterPro" id="IPR020846">
    <property type="entry name" value="MFS_dom"/>
</dbReference>
<feature type="transmembrane region" description="Helical" evidence="8">
    <location>
        <begin position="367"/>
        <end position="386"/>
    </location>
</feature>
<evidence type="ECO:0000256" key="7">
    <source>
        <dbReference type="ARBA" id="ARBA00023136"/>
    </source>
</evidence>
<dbReference type="RefSeq" id="WP_264842774.1">
    <property type="nucleotide sequence ID" value="NZ_AP025628.1"/>
</dbReference>
<evidence type="ECO:0000256" key="4">
    <source>
        <dbReference type="ARBA" id="ARBA00022475"/>
    </source>
</evidence>
<feature type="transmembrane region" description="Helical" evidence="8">
    <location>
        <begin position="266"/>
        <end position="290"/>
    </location>
</feature>
<evidence type="ECO:0000256" key="1">
    <source>
        <dbReference type="ARBA" id="ARBA00004651"/>
    </source>
</evidence>
<dbReference type="InterPro" id="IPR036259">
    <property type="entry name" value="MFS_trans_sf"/>
</dbReference>
<feature type="transmembrane region" description="Helical" evidence="8">
    <location>
        <begin position="330"/>
        <end position="347"/>
    </location>
</feature>
<feature type="transmembrane region" description="Helical" evidence="8">
    <location>
        <begin position="223"/>
        <end position="245"/>
    </location>
</feature>
<gene>
    <name evidence="10" type="ORF">caldi_32690</name>
</gene>
<dbReference type="PANTHER" id="PTHR42718">
    <property type="entry name" value="MAJOR FACILITATOR SUPERFAMILY MULTIDRUG TRANSPORTER MFSC"/>
    <property type="match status" value="1"/>
</dbReference>
<dbReference type="PROSITE" id="PS50850">
    <property type="entry name" value="MFS"/>
    <property type="match status" value="1"/>
</dbReference>
<dbReference type="Pfam" id="PF07690">
    <property type="entry name" value="MFS_1"/>
    <property type="match status" value="1"/>
</dbReference>
<evidence type="ECO:0000256" key="2">
    <source>
        <dbReference type="ARBA" id="ARBA00008537"/>
    </source>
</evidence>
<evidence type="ECO:0000313" key="10">
    <source>
        <dbReference type="EMBL" id="BDG62179.1"/>
    </source>
</evidence>
<evidence type="ECO:0000313" key="11">
    <source>
        <dbReference type="Proteomes" id="UP001163687"/>
    </source>
</evidence>
<dbReference type="CDD" id="cd17503">
    <property type="entry name" value="MFS_LmrB_MDR_like"/>
    <property type="match status" value="1"/>
</dbReference>
<comment type="subcellular location">
    <subcellularLocation>
        <location evidence="1">Cell membrane</location>
        <topology evidence="1">Multi-pass membrane protein</topology>
    </subcellularLocation>
</comment>
<dbReference type="PRINTS" id="PR01036">
    <property type="entry name" value="TCRTETB"/>
</dbReference>
<dbReference type="SUPFAM" id="SSF103473">
    <property type="entry name" value="MFS general substrate transporter"/>
    <property type="match status" value="1"/>
</dbReference>
<feature type="transmembrane region" description="Helical" evidence="8">
    <location>
        <begin position="451"/>
        <end position="469"/>
    </location>
</feature>
<dbReference type="NCBIfam" id="TIGR00711">
    <property type="entry name" value="efflux_EmrB"/>
    <property type="match status" value="1"/>
</dbReference>
<dbReference type="KEGG" id="cmic:caldi_32690"/>
<evidence type="ECO:0000259" key="9">
    <source>
        <dbReference type="PROSITE" id="PS50850"/>
    </source>
</evidence>
<feature type="transmembrane region" description="Helical" evidence="8">
    <location>
        <begin position="78"/>
        <end position="97"/>
    </location>
</feature>
<feature type="transmembrane region" description="Helical" evidence="8">
    <location>
        <begin position="302"/>
        <end position="323"/>
    </location>
</feature>
<dbReference type="GO" id="GO:0022857">
    <property type="term" value="F:transmembrane transporter activity"/>
    <property type="evidence" value="ECO:0007669"/>
    <property type="project" value="InterPro"/>
</dbReference>
<sequence length="485" mass="51122">MAERRGGAWGVAVLAAMIGAFMVILDSTIVNVALPTMMRELGAATDEIEWVLTIYMLVLGVVVPMSGWLGDFLGYRRLYVLSLLVFVAGSALCGLAWSTGAMVAFRAVQAAGGGMIMPVTMAMIYRLVPRERIGSAMGTFGLAMLVAPAIGPTLGGYLVEYVSWRWIFTINVPVGIAGVALSLLFIPEFEQVAAGRFDGWGALTAGAGLFFLLYALAEGPAAGWTAGPILAMLALAFVSLAIFVWHELRTPEPLLDLRLFTYPTFTLGNLHIALITTGLFAALFYLPVFLQDVRGIGALDTGLLLLPPAVASAVMMPVAGRLYDWAGPRALVPAGTLLLAASTYLFHRLALDTPLGAIVWWSVLRSAGMGLTMMPAQTAALSVVPTEKIGRASAITNIVNRVSASFGIALLTNLLQGRVAVWRGRLAASGAGAPAPVALGREAFTRALDDVFLVMALLMLLAVIPAVGLRKGDGGRRAPAHLAAD</sequence>
<name>A0AA35GBC0_9FIRM</name>
<feature type="transmembrane region" description="Helical" evidence="8">
    <location>
        <begin position="197"/>
        <end position="217"/>
    </location>
</feature>
<feature type="transmembrane region" description="Helical" evidence="8">
    <location>
        <begin position="103"/>
        <end position="128"/>
    </location>
</feature>
<organism evidence="10 11">
    <name type="scientific">Caldinitratiruptor microaerophilus</name>
    <dbReference type="NCBI Taxonomy" id="671077"/>
    <lineage>
        <taxon>Bacteria</taxon>
        <taxon>Bacillati</taxon>
        <taxon>Bacillota</taxon>
        <taxon>Clostridia</taxon>
        <taxon>Eubacteriales</taxon>
        <taxon>Symbiobacteriaceae</taxon>
        <taxon>Caldinitratiruptor</taxon>
    </lineage>
</organism>
<evidence type="ECO:0000256" key="5">
    <source>
        <dbReference type="ARBA" id="ARBA00022692"/>
    </source>
</evidence>
<keyword evidence="4" id="KW-1003">Cell membrane</keyword>
<keyword evidence="7 8" id="KW-0472">Membrane</keyword>
<dbReference type="Gene3D" id="1.20.1250.20">
    <property type="entry name" value="MFS general substrate transporter like domains"/>
    <property type="match status" value="1"/>
</dbReference>
<dbReference type="PANTHER" id="PTHR42718:SF9">
    <property type="entry name" value="MAJOR FACILITATOR SUPERFAMILY MULTIDRUG TRANSPORTER MFSC"/>
    <property type="match status" value="1"/>
</dbReference>
<keyword evidence="11" id="KW-1185">Reference proteome</keyword>
<evidence type="ECO:0000256" key="3">
    <source>
        <dbReference type="ARBA" id="ARBA00022448"/>
    </source>
</evidence>
<evidence type="ECO:0000256" key="8">
    <source>
        <dbReference type="SAM" id="Phobius"/>
    </source>
</evidence>
<feature type="domain" description="Major facilitator superfamily (MFS) profile" evidence="9">
    <location>
        <begin position="12"/>
        <end position="474"/>
    </location>
</feature>
<dbReference type="InterPro" id="IPR004638">
    <property type="entry name" value="EmrB-like"/>
</dbReference>
<dbReference type="Proteomes" id="UP001163687">
    <property type="component" value="Chromosome"/>
</dbReference>
<comment type="similarity">
    <text evidence="2">Belongs to the major facilitator superfamily. EmrB family.</text>
</comment>
<keyword evidence="6 8" id="KW-1133">Transmembrane helix</keyword>
<keyword evidence="5 8" id="KW-0812">Transmembrane</keyword>
<feature type="transmembrane region" description="Helical" evidence="8">
    <location>
        <begin position="7"/>
        <end position="30"/>
    </location>
</feature>
<dbReference type="AlphaFoldDB" id="A0AA35GBC0"/>
<feature type="transmembrane region" description="Helical" evidence="8">
    <location>
        <begin position="165"/>
        <end position="185"/>
    </location>
</feature>
<accession>A0AA35GBC0</accession>
<dbReference type="EMBL" id="AP025628">
    <property type="protein sequence ID" value="BDG62179.1"/>
    <property type="molecule type" value="Genomic_DNA"/>
</dbReference>
<dbReference type="Gene3D" id="1.20.1720.10">
    <property type="entry name" value="Multidrug resistance protein D"/>
    <property type="match status" value="1"/>
</dbReference>
<feature type="transmembrane region" description="Helical" evidence="8">
    <location>
        <begin position="140"/>
        <end position="159"/>
    </location>
</feature>
<keyword evidence="3" id="KW-0813">Transport</keyword>
<feature type="transmembrane region" description="Helical" evidence="8">
    <location>
        <begin position="50"/>
        <end position="69"/>
    </location>
</feature>
<reference evidence="10" key="1">
    <citation type="submission" date="2022-03" db="EMBL/GenBank/DDBJ databases">
        <title>Complete genome sequence of Caldinitratiruptor microaerophilus.</title>
        <authorList>
            <person name="Mukaiyama R."/>
            <person name="Nishiyama T."/>
            <person name="Ueda K."/>
        </authorList>
    </citation>
    <scope>NUCLEOTIDE SEQUENCE</scope>
    <source>
        <strain evidence="10">JCM 16183</strain>
    </source>
</reference>
<dbReference type="InterPro" id="IPR011701">
    <property type="entry name" value="MFS"/>
</dbReference>
<proteinExistence type="inferred from homology"/>
<evidence type="ECO:0000256" key="6">
    <source>
        <dbReference type="ARBA" id="ARBA00022989"/>
    </source>
</evidence>
<protein>
    <submittedName>
        <fullName evidence="10">MFS transporter</fullName>
    </submittedName>
</protein>